<evidence type="ECO:0000313" key="2">
    <source>
        <dbReference type="Proteomes" id="UP000323917"/>
    </source>
</evidence>
<dbReference type="EMBL" id="CP042913">
    <property type="protein sequence ID" value="QEG36160.1"/>
    <property type="molecule type" value="Genomic_DNA"/>
</dbReference>
<sequence>MHENVKPNHGSQVFERFLGSEKQTTGAYETSDSRNLRISFEKRDGQSLSVAYGRLSLVRHYKHAIYVSLGEHAIRIQGDRLRPLYEALHQEQVVRVIEQPTTAGEDFIDPDQVAATTLVRKINWPDELCMEG</sequence>
<name>A0A5B9QEU4_9BACT</name>
<dbReference type="Proteomes" id="UP000323917">
    <property type="component" value="Chromosome"/>
</dbReference>
<dbReference type="OrthoDB" id="9809918at2"/>
<dbReference type="AlphaFoldDB" id="A0A5B9QEU4"/>
<reference evidence="1 2" key="1">
    <citation type="submission" date="2019-08" db="EMBL/GenBank/DDBJ databases">
        <title>Deep-cultivation of Planctomycetes and their phenomic and genomic characterization uncovers novel biology.</title>
        <authorList>
            <person name="Wiegand S."/>
            <person name="Jogler M."/>
            <person name="Boedeker C."/>
            <person name="Pinto D."/>
            <person name="Vollmers J."/>
            <person name="Rivas-Marin E."/>
            <person name="Kohn T."/>
            <person name="Peeters S.H."/>
            <person name="Heuer A."/>
            <person name="Rast P."/>
            <person name="Oberbeckmann S."/>
            <person name="Bunk B."/>
            <person name="Jeske O."/>
            <person name="Meyerdierks A."/>
            <person name="Storesund J.E."/>
            <person name="Kallscheuer N."/>
            <person name="Luecker S."/>
            <person name="Lage O.M."/>
            <person name="Pohl T."/>
            <person name="Merkel B.J."/>
            <person name="Hornburger P."/>
            <person name="Mueller R.-W."/>
            <person name="Bruemmer F."/>
            <person name="Labrenz M."/>
            <person name="Spormann A.M."/>
            <person name="Op den Camp H."/>
            <person name="Overmann J."/>
            <person name="Amann R."/>
            <person name="Jetten M.S.M."/>
            <person name="Mascher T."/>
            <person name="Medema M.H."/>
            <person name="Devos D.P."/>
            <person name="Kaster A.-K."/>
            <person name="Ovreas L."/>
            <person name="Rohde M."/>
            <person name="Galperin M.Y."/>
            <person name="Jogler C."/>
        </authorList>
    </citation>
    <scope>NUCLEOTIDE SEQUENCE [LARGE SCALE GENOMIC DNA]</scope>
    <source>
        <strain evidence="1 2">Pr1d</strain>
    </source>
</reference>
<proteinExistence type="predicted"/>
<dbReference type="RefSeq" id="WP_148074548.1">
    <property type="nucleotide sequence ID" value="NZ_CP042913.1"/>
</dbReference>
<organism evidence="1 2">
    <name type="scientific">Bythopirellula goksoeyrii</name>
    <dbReference type="NCBI Taxonomy" id="1400387"/>
    <lineage>
        <taxon>Bacteria</taxon>
        <taxon>Pseudomonadati</taxon>
        <taxon>Planctomycetota</taxon>
        <taxon>Planctomycetia</taxon>
        <taxon>Pirellulales</taxon>
        <taxon>Lacipirellulaceae</taxon>
        <taxon>Bythopirellula</taxon>
    </lineage>
</organism>
<accession>A0A5B9QEU4</accession>
<dbReference type="KEGG" id="bgok:Pr1d_34690"/>
<keyword evidence="2" id="KW-1185">Reference proteome</keyword>
<evidence type="ECO:0000313" key="1">
    <source>
        <dbReference type="EMBL" id="QEG36160.1"/>
    </source>
</evidence>
<gene>
    <name evidence="1" type="ORF">Pr1d_34690</name>
</gene>
<protein>
    <submittedName>
        <fullName evidence="1">Uncharacterized protein</fullName>
    </submittedName>
</protein>